<feature type="domain" description="Condensation" evidence="2">
    <location>
        <begin position="18"/>
        <end position="448"/>
    </location>
</feature>
<reference evidence="3 4" key="1">
    <citation type="submission" date="2015-07" db="EMBL/GenBank/DDBJ databases">
        <authorList>
            <person name="Ju K.-S."/>
            <person name="Doroghazi J.R."/>
            <person name="Metcalf W.W."/>
        </authorList>
    </citation>
    <scope>NUCLEOTIDE SEQUENCE [LARGE SCALE GENOMIC DNA]</scope>
    <source>
        <strain evidence="3 4">NRRL B-3589</strain>
    </source>
</reference>
<evidence type="ECO:0000313" key="4">
    <source>
        <dbReference type="Proteomes" id="UP000037020"/>
    </source>
</evidence>
<feature type="non-terminal residue" evidence="3">
    <location>
        <position position="542"/>
    </location>
</feature>
<protein>
    <recommendedName>
        <fullName evidence="5">Non-ribosomal peptide synthetase</fullName>
    </recommendedName>
</protein>
<dbReference type="InterPro" id="IPR000873">
    <property type="entry name" value="AMP-dep_synth/lig_dom"/>
</dbReference>
<gene>
    <name evidence="3" type="ORF">ADK38_37375</name>
</gene>
<evidence type="ECO:0000259" key="1">
    <source>
        <dbReference type="Pfam" id="PF00501"/>
    </source>
</evidence>
<dbReference type="PANTHER" id="PTHR45527:SF1">
    <property type="entry name" value="FATTY ACID SYNTHASE"/>
    <property type="match status" value="1"/>
</dbReference>
<dbReference type="Pfam" id="PF00668">
    <property type="entry name" value="Condensation"/>
    <property type="match status" value="1"/>
</dbReference>
<evidence type="ECO:0008006" key="5">
    <source>
        <dbReference type="Google" id="ProtNLM"/>
    </source>
</evidence>
<evidence type="ECO:0000259" key="2">
    <source>
        <dbReference type="Pfam" id="PF00668"/>
    </source>
</evidence>
<evidence type="ECO:0000313" key="3">
    <source>
        <dbReference type="EMBL" id="KOG85313.1"/>
    </source>
</evidence>
<dbReference type="InterPro" id="IPR023213">
    <property type="entry name" value="CAT-like_dom_sf"/>
</dbReference>
<dbReference type="Proteomes" id="UP000037020">
    <property type="component" value="Unassembled WGS sequence"/>
</dbReference>
<accession>A0ABR5IVX4</accession>
<dbReference type="Gene3D" id="3.30.559.30">
    <property type="entry name" value="Nonribosomal peptide synthetase, condensation domain"/>
    <property type="match status" value="1"/>
</dbReference>
<sequence>MSSPGSSPAAAKGAALAEVWPLSPLQEGILFHAVAGGRESDVYVVQRTMSVDGPLDAGRLRASWQCLLRRHAALRASFHRRKSGEAVQLIPREVNLPWREADLAHLPADRAAAEVAELAARERARRFDLAAAPLMRLVLIRLGPDRHAMVMTCHHILLDGWSTPVLERELAAVYAAGGDDAGLAPPASYREYLAWLARQDKEAARQAWRAELAGADGPTLVAPADPGRAAAVPEVSAAELGEEATRALTEFARARHLTVNTVVQGAWALVLARLTGRRDVVFGTTVSGRPPEVPGVESMVGLLINTLPVRVRLDGQQTLLELLAQLQENQSQLMAHQHMGLSEVQRFVGPGSVFDTLVAYESYPTLPGGPEGAADAPVFRSLDVREATHYPLAMSFSPGDRLRVRMDYRPDLVAEETVRSLPGRVLRVLERIVAEPGALVGGIDVLSGAPERERVVTGWNTTAGESEGVPAPELVARHARSTPDAVAVVDGRRRLTYRELDIASDRLAGYLCGLGVGRGARVAVVLERSAELLVALLGVWKA</sequence>
<organism evidence="3 4">
    <name type="scientific">Streptomyces varsoviensis</name>
    <dbReference type="NCBI Taxonomy" id="67373"/>
    <lineage>
        <taxon>Bacteria</taxon>
        <taxon>Bacillati</taxon>
        <taxon>Actinomycetota</taxon>
        <taxon>Actinomycetes</taxon>
        <taxon>Kitasatosporales</taxon>
        <taxon>Streptomycetaceae</taxon>
        <taxon>Streptomyces</taxon>
    </lineage>
</organism>
<name>A0ABR5IVX4_9ACTN</name>
<proteinExistence type="predicted"/>
<dbReference type="InterPro" id="IPR042099">
    <property type="entry name" value="ANL_N_sf"/>
</dbReference>
<dbReference type="Pfam" id="PF00501">
    <property type="entry name" value="AMP-binding"/>
    <property type="match status" value="1"/>
</dbReference>
<feature type="domain" description="AMP-dependent synthetase/ligase" evidence="1">
    <location>
        <begin position="476"/>
        <end position="542"/>
    </location>
</feature>
<dbReference type="CDD" id="cd19543">
    <property type="entry name" value="DCL_NRPS"/>
    <property type="match status" value="1"/>
</dbReference>
<dbReference type="SUPFAM" id="SSF52777">
    <property type="entry name" value="CoA-dependent acyltransferases"/>
    <property type="match status" value="2"/>
</dbReference>
<comment type="caution">
    <text evidence="3">The sequence shown here is derived from an EMBL/GenBank/DDBJ whole genome shotgun (WGS) entry which is preliminary data.</text>
</comment>
<dbReference type="Gene3D" id="3.30.559.10">
    <property type="entry name" value="Chloramphenicol acetyltransferase-like domain"/>
    <property type="match status" value="1"/>
</dbReference>
<dbReference type="EMBL" id="LGUT01003506">
    <property type="protein sequence ID" value="KOG85313.1"/>
    <property type="molecule type" value="Genomic_DNA"/>
</dbReference>
<keyword evidence="4" id="KW-1185">Reference proteome</keyword>
<dbReference type="PANTHER" id="PTHR45527">
    <property type="entry name" value="NONRIBOSOMAL PEPTIDE SYNTHETASE"/>
    <property type="match status" value="1"/>
</dbReference>
<dbReference type="Gene3D" id="3.40.50.12780">
    <property type="entry name" value="N-terminal domain of ligase-like"/>
    <property type="match status" value="1"/>
</dbReference>
<dbReference type="InterPro" id="IPR001242">
    <property type="entry name" value="Condensation_dom"/>
</dbReference>
<dbReference type="SUPFAM" id="SSF56801">
    <property type="entry name" value="Acetyl-CoA synthetase-like"/>
    <property type="match status" value="1"/>
</dbReference>